<reference evidence="1" key="1">
    <citation type="journal article" date="2022" name="Microorganisms">
        <title>Antibiotic Susceptibility, Resistance Gene Determinants and Corresponding Genomic Regions in Lactobacillus amylovorus Isolates Derived from Wild Boars and Domestic Pigs.</title>
        <authorList>
            <person name="Moravkova M."/>
            <person name="Kostovova I."/>
            <person name="Kavanova K."/>
            <person name="Pechar R."/>
            <person name="Stanek S."/>
            <person name="Brychta A."/>
            <person name="Zeman M."/>
            <person name="Kubasova T."/>
        </authorList>
    </citation>
    <scope>NUCLEOTIDE SEQUENCE</scope>
    <source>
        <strain evidence="1">M490A</strain>
    </source>
</reference>
<gene>
    <name evidence="1" type="ORF">ODU72_04895</name>
</gene>
<sequence>MNSEKAAKELSRSFKNIAYMMQIGEHAVKIVIDADTYDQLAEYSKKMNEPMSMIATKAIKKYIDVE</sequence>
<accession>A0A9X3W5M9</accession>
<dbReference type="EMBL" id="JAOTGY010000007">
    <property type="protein sequence ID" value="MDB6258016.1"/>
    <property type="molecule type" value="Genomic_DNA"/>
</dbReference>
<evidence type="ECO:0000313" key="1">
    <source>
        <dbReference type="EMBL" id="MDB6258016.1"/>
    </source>
</evidence>
<dbReference type="AlphaFoldDB" id="A0A9X3W5M9"/>
<dbReference type="RefSeq" id="WP_271880764.1">
    <property type="nucleotide sequence ID" value="NZ_JAOTGY010000007.1"/>
</dbReference>
<name>A0A9X3W5M9_LACAM</name>
<organism evidence="1 2">
    <name type="scientific">Lactobacillus amylovorus</name>
    <dbReference type="NCBI Taxonomy" id="1604"/>
    <lineage>
        <taxon>Bacteria</taxon>
        <taxon>Bacillati</taxon>
        <taxon>Bacillota</taxon>
        <taxon>Bacilli</taxon>
        <taxon>Lactobacillales</taxon>
        <taxon>Lactobacillaceae</taxon>
        <taxon>Lactobacillus</taxon>
    </lineage>
</organism>
<dbReference type="Proteomes" id="UP001141981">
    <property type="component" value="Unassembled WGS sequence"/>
</dbReference>
<reference evidence="1" key="2">
    <citation type="submission" date="2022-10" db="EMBL/GenBank/DDBJ databases">
        <authorList>
            <person name="Kostovova I."/>
            <person name="Moravkova M."/>
            <person name="Pechar R."/>
        </authorList>
    </citation>
    <scope>NUCLEOTIDE SEQUENCE</scope>
    <source>
        <strain evidence="1">M490A</strain>
    </source>
</reference>
<protein>
    <submittedName>
        <fullName evidence="1">Uncharacterized protein</fullName>
    </submittedName>
</protein>
<comment type="caution">
    <text evidence="1">The sequence shown here is derived from an EMBL/GenBank/DDBJ whole genome shotgun (WGS) entry which is preliminary data.</text>
</comment>
<evidence type="ECO:0000313" key="2">
    <source>
        <dbReference type="Proteomes" id="UP001141981"/>
    </source>
</evidence>
<proteinExistence type="predicted"/>